<dbReference type="CDD" id="cd07247">
    <property type="entry name" value="SgaA_N_like"/>
    <property type="match status" value="2"/>
</dbReference>
<keyword evidence="3" id="KW-1185">Reference proteome</keyword>
<dbReference type="SUPFAM" id="SSF54593">
    <property type="entry name" value="Glyoxalase/Bleomycin resistance protein/Dihydroxybiphenyl dioxygenase"/>
    <property type="match status" value="2"/>
</dbReference>
<dbReference type="Gene3D" id="3.10.180.10">
    <property type="entry name" value="2,3-Dihydroxybiphenyl 1,2-Dioxygenase, domain 1"/>
    <property type="match status" value="2"/>
</dbReference>
<evidence type="ECO:0000313" key="3">
    <source>
        <dbReference type="Proteomes" id="UP000659223"/>
    </source>
</evidence>
<evidence type="ECO:0000313" key="2">
    <source>
        <dbReference type="EMBL" id="GGX60171.1"/>
    </source>
</evidence>
<reference evidence="3" key="1">
    <citation type="journal article" date="2019" name="Int. J. Syst. Evol. Microbiol.">
        <title>The Global Catalogue of Microorganisms (GCM) 10K type strain sequencing project: providing services to taxonomists for standard genome sequencing and annotation.</title>
        <authorList>
            <consortium name="The Broad Institute Genomics Platform"/>
            <consortium name="The Broad Institute Genome Sequencing Center for Infectious Disease"/>
            <person name="Wu L."/>
            <person name="Ma J."/>
        </authorList>
    </citation>
    <scope>NUCLEOTIDE SEQUENCE [LARGE SCALE GENOMIC DNA]</scope>
    <source>
        <strain evidence="3">JCM 4586</strain>
    </source>
</reference>
<dbReference type="PANTHER" id="PTHR33993">
    <property type="entry name" value="GLYOXALASE-RELATED"/>
    <property type="match status" value="1"/>
</dbReference>
<feature type="domain" description="VOC" evidence="1">
    <location>
        <begin position="150"/>
        <end position="283"/>
    </location>
</feature>
<dbReference type="RefSeq" id="WP_190019542.1">
    <property type="nucleotide sequence ID" value="NZ_BMUT01000001.1"/>
</dbReference>
<protein>
    <recommendedName>
        <fullName evidence="1">VOC domain-containing protein</fullName>
    </recommendedName>
</protein>
<dbReference type="Pfam" id="PF18029">
    <property type="entry name" value="Glyoxalase_6"/>
    <property type="match status" value="1"/>
</dbReference>
<dbReference type="InterPro" id="IPR052164">
    <property type="entry name" value="Anthracycline_SecMetBiosynth"/>
</dbReference>
<name>A0ABQ2Y5I8_9ACTN</name>
<dbReference type="EMBL" id="BMUT01000001">
    <property type="protein sequence ID" value="GGX60171.1"/>
    <property type="molecule type" value="Genomic_DNA"/>
</dbReference>
<dbReference type="Proteomes" id="UP000659223">
    <property type="component" value="Unassembled WGS sequence"/>
</dbReference>
<dbReference type="PANTHER" id="PTHR33993:SF10">
    <property type="entry name" value="CONSERVED PROTEIN"/>
    <property type="match status" value="1"/>
</dbReference>
<sequence length="285" mass="29842">MTEVWGSPRPGAGEVRQAPGSPCWTSLLAHDLESIQDFYGGLFGWAFYSPGPRQLGPYVRATVDGRDVAGLGELAPGRRLPTAWTTYLASDDADEAAEWIRCSGGTVGVGPLSAGDAGRLVLASDPAGAPFGVWQGQKLTGAQLAGVPGTPAWHELVTRRASAVAGFYRALFGYDVKPADAARSAHPTADAPAHSTAEPDPGDYLTLQLDGRPVAAIRGVGAALPRERGPHWMTYFEVADTDAAALRTVELGGRVLRPPHEAPAGRVATVADPEGAVFTLLRTAR</sequence>
<gene>
    <name evidence="2" type="ORF">GCM10010324_00950</name>
</gene>
<organism evidence="2 3">
    <name type="scientific">Streptomyces hiroshimensis</name>
    <dbReference type="NCBI Taxonomy" id="66424"/>
    <lineage>
        <taxon>Bacteria</taxon>
        <taxon>Bacillati</taxon>
        <taxon>Actinomycetota</taxon>
        <taxon>Actinomycetes</taxon>
        <taxon>Kitasatosporales</taxon>
        <taxon>Streptomycetaceae</taxon>
        <taxon>Streptomyces</taxon>
    </lineage>
</organism>
<dbReference type="PROSITE" id="PS51819">
    <property type="entry name" value="VOC"/>
    <property type="match status" value="2"/>
</dbReference>
<accession>A0ABQ2Y5I8</accession>
<dbReference type="InterPro" id="IPR041581">
    <property type="entry name" value="Glyoxalase_6"/>
</dbReference>
<dbReference type="InterPro" id="IPR037523">
    <property type="entry name" value="VOC_core"/>
</dbReference>
<feature type="domain" description="VOC" evidence="1">
    <location>
        <begin position="21"/>
        <end position="136"/>
    </location>
</feature>
<comment type="caution">
    <text evidence="2">The sequence shown here is derived from an EMBL/GenBank/DDBJ whole genome shotgun (WGS) entry which is preliminary data.</text>
</comment>
<evidence type="ECO:0000259" key="1">
    <source>
        <dbReference type="PROSITE" id="PS51819"/>
    </source>
</evidence>
<dbReference type="InterPro" id="IPR029068">
    <property type="entry name" value="Glyas_Bleomycin-R_OHBP_Dase"/>
</dbReference>
<proteinExistence type="predicted"/>